<dbReference type="AlphaFoldDB" id="A0A7R8YUW0"/>
<proteinExistence type="predicted"/>
<evidence type="ECO:0000256" key="1">
    <source>
        <dbReference type="SAM" id="SignalP"/>
    </source>
</evidence>
<reference evidence="2 3" key="1">
    <citation type="submission" date="2020-11" db="EMBL/GenBank/DDBJ databases">
        <authorList>
            <person name="Wallbank WR R."/>
            <person name="Pardo Diaz C."/>
            <person name="Kozak K."/>
            <person name="Martin S."/>
            <person name="Jiggins C."/>
            <person name="Moest M."/>
            <person name="Warren A I."/>
            <person name="Generalovic N T."/>
            <person name="Byers J.R.P. K."/>
            <person name="Montejo-Kovacevich G."/>
            <person name="Yen C E."/>
        </authorList>
    </citation>
    <scope>NUCLEOTIDE SEQUENCE [LARGE SCALE GENOMIC DNA]</scope>
</reference>
<feature type="chain" id="PRO_5030792637" evidence="1">
    <location>
        <begin position="16"/>
        <end position="404"/>
    </location>
</feature>
<name>A0A7R8YUW0_HERIL</name>
<keyword evidence="3" id="KW-1185">Reference proteome</keyword>
<evidence type="ECO:0000313" key="3">
    <source>
        <dbReference type="Proteomes" id="UP000594454"/>
    </source>
</evidence>
<dbReference type="EMBL" id="LR899010">
    <property type="protein sequence ID" value="CAD7083189.1"/>
    <property type="molecule type" value="Genomic_DNA"/>
</dbReference>
<sequence length="404" mass="41387">MGGFLLCLLVAYAAAAPSGPYPPSIPLGTPAPPVPHQVYGLPSVQASTEIFSEVTENPDTTFIPSAGHELPATEAIISGEHSSAIISPSSPSSGSLPLLPLGPLGGYLPLPLAPFVQQPLPLNISSVPFLATGQISGFQTLLHTSSLPTVQSVPVSSGHVFSGEVLASTPLLHTSSLAVLPSVSSLPGVIQVSGLESPISVGSPVPTTLLQGSSLLTVPSLNPVPEIIPEVPVSLSSSISTPLINTPSIPFVRPISGVSEILPISESQSPGTEKLPLSEGVTIETSNESSSSVDIVAPHSEYGLPVQDKPLVIPPAPALPELPVLPDLPILPSLPIVPEVPVLPASSELPSTEAPLITSPHSEYGVPELHSTTFAPPSGPYPPRSEIISHYGEPIQVPVALLSK</sequence>
<dbReference type="Proteomes" id="UP000594454">
    <property type="component" value="Chromosome 2"/>
</dbReference>
<dbReference type="OrthoDB" id="10671823at2759"/>
<evidence type="ECO:0000313" key="2">
    <source>
        <dbReference type="EMBL" id="CAD7083189.1"/>
    </source>
</evidence>
<dbReference type="InParanoid" id="A0A7R8YUW0"/>
<keyword evidence="1" id="KW-0732">Signal</keyword>
<accession>A0A7R8YUW0</accession>
<feature type="signal peptide" evidence="1">
    <location>
        <begin position="1"/>
        <end position="15"/>
    </location>
</feature>
<organism evidence="2 3">
    <name type="scientific">Hermetia illucens</name>
    <name type="common">Black soldier fly</name>
    <dbReference type="NCBI Taxonomy" id="343691"/>
    <lineage>
        <taxon>Eukaryota</taxon>
        <taxon>Metazoa</taxon>
        <taxon>Ecdysozoa</taxon>
        <taxon>Arthropoda</taxon>
        <taxon>Hexapoda</taxon>
        <taxon>Insecta</taxon>
        <taxon>Pterygota</taxon>
        <taxon>Neoptera</taxon>
        <taxon>Endopterygota</taxon>
        <taxon>Diptera</taxon>
        <taxon>Brachycera</taxon>
        <taxon>Stratiomyomorpha</taxon>
        <taxon>Stratiomyidae</taxon>
        <taxon>Hermetiinae</taxon>
        <taxon>Hermetia</taxon>
    </lineage>
</organism>
<gene>
    <name evidence="2" type="ORF">HERILL_LOCUS6165</name>
</gene>
<protein>
    <submittedName>
        <fullName evidence="2">Uncharacterized protein</fullName>
    </submittedName>
</protein>